<protein>
    <submittedName>
        <fullName evidence="10">Spore germination protein</fullName>
    </submittedName>
</protein>
<evidence type="ECO:0000256" key="6">
    <source>
        <dbReference type="ARBA" id="ARBA00023139"/>
    </source>
</evidence>
<evidence type="ECO:0000313" key="10">
    <source>
        <dbReference type="EMBL" id="MBA9042038.1"/>
    </source>
</evidence>
<dbReference type="PANTHER" id="PTHR35789:SF1">
    <property type="entry name" value="SPORE GERMINATION PROTEIN B3"/>
    <property type="match status" value="1"/>
</dbReference>
<evidence type="ECO:0000259" key="8">
    <source>
        <dbReference type="Pfam" id="PF05504"/>
    </source>
</evidence>
<comment type="similarity">
    <text evidence="2">Belongs to the GerABKC lipoprotein family.</text>
</comment>
<evidence type="ECO:0000256" key="7">
    <source>
        <dbReference type="ARBA" id="ARBA00023288"/>
    </source>
</evidence>
<dbReference type="RefSeq" id="WP_098580633.1">
    <property type="nucleotide sequence ID" value="NZ_JACJHT010000008.1"/>
</dbReference>
<dbReference type="Pfam" id="PF05504">
    <property type="entry name" value="Spore_GerAC"/>
    <property type="match status" value="1"/>
</dbReference>
<dbReference type="InterPro" id="IPR008844">
    <property type="entry name" value="Spore_GerAC-like"/>
</dbReference>
<dbReference type="PANTHER" id="PTHR35789">
    <property type="entry name" value="SPORE GERMINATION PROTEIN B3"/>
    <property type="match status" value="1"/>
</dbReference>
<feature type="domain" description="Spore germination protein N-terminal" evidence="9">
    <location>
        <begin position="29"/>
        <end position="216"/>
    </location>
</feature>
<evidence type="ECO:0000256" key="2">
    <source>
        <dbReference type="ARBA" id="ARBA00007886"/>
    </source>
</evidence>
<keyword evidence="3" id="KW-0309">Germination</keyword>
<organism evidence="10 11">
    <name type="scientific">Priestia aryabhattai</name>
    <name type="common">Bacillus aryabhattai</name>
    <dbReference type="NCBI Taxonomy" id="412384"/>
    <lineage>
        <taxon>Bacteria</taxon>
        <taxon>Bacillati</taxon>
        <taxon>Bacillota</taxon>
        <taxon>Bacilli</taxon>
        <taxon>Bacillales</taxon>
        <taxon>Bacillaceae</taxon>
        <taxon>Priestia</taxon>
    </lineage>
</organism>
<evidence type="ECO:0000256" key="1">
    <source>
        <dbReference type="ARBA" id="ARBA00004635"/>
    </source>
</evidence>
<reference evidence="10" key="1">
    <citation type="submission" date="2020-08" db="EMBL/GenBank/DDBJ databases">
        <title>Functional genomics of gut bacteria from endangered species of beetles.</title>
        <authorList>
            <person name="Carlos-Shanley C."/>
        </authorList>
    </citation>
    <scope>NUCLEOTIDE SEQUENCE [LARGE SCALE GENOMIC DNA]</scope>
    <source>
        <strain evidence="10">S00060</strain>
    </source>
</reference>
<comment type="caution">
    <text evidence="10">The sequence shown here is derived from an EMBL/GenBank/DDBJ whole genome shotgun (WGS) entry which is preliminary data.</text>
</comment>
<dbReference type="Gene3D" id="3.30.300.210">
    <property type="entry name" value="Nutrient germinant receptor protein C, domain 3"/>
    <property type="match status" value="1"/>
</dbReference>
<keyword evidence="4" id="KW-0732">Signal</keyword>
<dbReference type="Pfam" id="PF25198">
    <property type="entry name" value="Spore_GerAC_N"/>
    <property type="match status" value="1"/>
</dbReference>
<evidence type="ECO:0000259" key="9">
    <source>
        <dbReference type="Pfam" id="PF25198"/>
    </source>
</evidence>
<evidence type="ECO:0000313" key="11">
    <source>
        <dbReference type="Proteomes" id="UP000543174"/>
    </source>
</evidence>
<keyword evidence="5" id="KW-0472">Membrane</keyword>
<dbReference type="Proteomes" id="UP000543174">
    <property type="component" value="Unassembled WGS sequence"/>
</dbReference>
<dbReference type="InterPro" id="IPR046953">
    <property type="entry name" value="Spore_GerAC-like_C"/>
</dbReference>
<evidence type="ECO:0000256" key="5">
    <source>
        <dbReference type="ARBA" id="ARBA00023136"/>
    </source>
</evidence>
<evidence type="ECO:0000256" key="4">
    <source>
        <dbReference type="ARBA" id="ARBA00022729"/>
    </source>
</evidence>
<dbReference type="AlphaFoldDB" id="A0A7W3NFH3"/>
<comment type="subcellular location">
    <subcellularLocation>
        <location evidence="1">Membrane</location>
        <topology evidence="1">Lipid-anchor</topology>
    </subcellularLocation>
</comment>
<name>A0A7W3NFH3_PRIAR</name>
<dbReference type="InterPro" id="IPR057336">
    <property type="entry name" value="GerAC_N"/>
</dbReference>
<feature type="domain" description="Spore germination GerAC-like C-terminal" evidence="8">
    <location>
        <begin position="230"/>
        <end position="397"/>
    </location>
</feature>
<keyword evidence="11" id="KW-1185">Reference proteome</keyword>
<sequence length="403" mass="44906">MKQTSNHVQFLLVLLSVFLLVPLAGCWSSHEIDERSLGVGVALDKGKESMIEKEFDEQGGGYARKNLITSTYQLITPQVASSTTKQGGPQQKSYVNVSETGDSAFQMLRELSLRSDTPLTSPHMKVMVIGEALARSYSLEQLVDQSLRDNDFRPSCLMFISKGRASDTLESKTAGVIPAFRLSAMVENAYRTTRILPPMSLIKLESQIQSRSSFLLQNVVSANGEIKFAGAGIIKGKTNKMIGFLNEEELDGLTWIIGKGKGGLVKDFDKNTGQLVVYEIESMKSHIQPHVKGNNISFDVHIESVGRLSESWMTSGGTFNNQFLQNAQKTSEKKVKHLVRNVLEKMQKEYQVDVAGFGNRLRIKHPRVWMRVKENWDQTFSGVPINYDVKLMIKDYGASGSTK</sequence>
<accession>A0A7W3NFH3</accession>
<dbReference type="NCBIfam" id="TIGR02887">
    <property type="entry name" value="spore_ger_x_C"/>
    <property type="match status" value="1"/>
</dbReference>
<keyword evidence="6" id="KW-0564">Palmitate</keyword>
<keyword evidence="7" id="KW-0449">Lipoprotein</keyword>
<dbReference type="GO" id="GO:0009847">
    <property type="term" value="P:spore germination"/>
    <property type="evidence" value="ECO:0007669"/>
    <property type="project" value="InterPro"/>
</dbReference>
<gene>
    <name evidence="10" type="ORF">HNP21_005171</name>
</gene>
<proteinExistence type="inferred from homology"/>
<evidence type="ECO:0000256" key="3">
    <source>
        <dbReference type="ARBA" id="ARBA00022544"/>
    </source>
</evidence>
<dbReference type="GO" id="GO:0016020">
    <property type="term" value="C:membrane"/>
    <property type="evidence" value="ECO:0007669"/>
    <property type="project" value="UniProtKB-SubCell"/>
</dbReference>
<dbReference type="EMBL" id="JACJHT010000008">
    <property type="protein sequence ID" value="MBA9042038.1"/>
    <property type="molecule type" value="Genomic_DNA"/>
</dbReference>
<dbReference type="InterPro" id="IPR038501">
    <property type="entry name" value="Spore_GerAC_C_sf"/>
</dbReference>